<reference evidence="8 9" key="1">
    <citation type="submission" date="2024-03" db="EMBL/GenBank/DDBJ databases">
        <title>Draft genome sequence of Pseudonocardia carboxydivorans JCM 14827.</title>
        <authorList>
            <person name="Duangmal K."/>
        </authorList>
    </citation>
    <scope>NUCLEOTIDE SEQUENCE [LARGE SCALE GENOMIC DNA]</scope>
    <source>
        <strain evidence="8 9">JCM 14827</strain>
    </source>
</reference>
<evidence type="ECO:0000256" key="7">
    <source>
        <dbReference type="SAM" id="MobiDB-lite"/>
    </source>
</evidence>
<dbReference type="Proteomes" id="UP001367513">
    <property type="component" value="Unassembled WGS sequence"/>
</dbReference>
<gene>
    <name evidence="8" type="ORF">WG925_12145</name>
</gene>
<dbReference type="InterPro" id="IPR045214">
    <property type="entry name" value="Surf1/Surf4"/>
</dbReference>
<keyword evidence="5 6" id="KW-0472">Membrane</keyword>
<comment type="similarity">
    <text evidence="2 6">Belongs to the SURF1 family.</text>
</comment>
<keyword evidence="6" id="KW-1003">Cell membrane</keyword>
<dbReference type="InterPro" id="IPR002994">
    <property type="entry name" value="Surf1/Shy1"/>
</dbReference>
<keyword evidence="9" id="KW-1185">Reference proteome</keyword>
<dbReference type="PANTHER" id="PTHR23427">
    <property type="entry name" value="SURFEIT LOCUS PROTEIN"/>
    <property type="match status" value="1"/>
</dbReference>
<evidence type="ECO:0000256" key="5">
    <source>
        <dbReference type="ARBA" id="ARBA00023136"/>
    </source>
</evidence>
<evidence type="ECO:0000256" key="4">
    <source>
        <dbReference type="ARBA" id="ARBA00022989"/>
    </source>
</evidence>
<dbReference type="PROSITE" id="PS50895">
    <property type="entry name" value="SURF1"/>
    <property type="match status" value="1"/>
</dbReference>
<dbReference type="CDD" id="cd06662">
    <property type="entry name" value="SURF1"/>
    <property type="match status" value="1"/>
</dbReference>
<comment type="subcellular location">
    <subcellularLocation>
        <location evidence="6">Cell membrane</location>
        <topology evidence="6">Multi-pass membrane protein</topology>
    </subcellularLocation>
    <subcellularLocation>
        <location evidence="1">Membrane</location>
    </subcellularLocation>
</comment>
<dbReference type="RefSeq" id="WP_346103485.1">
    <property type="nucleotide sequence ID" value="NZ_BAAAOD010000022.1"/>
</dbReference>
<dbReference type="Pfam" id="PF02104">
    <property type="entry name" value="SURF1"/>
    <property type="match status" value="1"/>
</dbReference>
<feature type="transmembrane region" description="Helical" evidence="6">
    <location>
        <begin position="9"/>
        <end position="32"/>
    </location>
</feature>
<evidence type="ECO:0000256" key="1">
    <source>
        <dbReference type="ARBA" id="ARBA00004370"/>
    </source>
</evidence>
<sequence>MRFLLRPGWIAFVVAVLAFAVACYTLLAPWQFDRESERSAQSRAIATADATPAVGFDTLVPPGTAIGADDQWRRVTLAGTFDRAAETLVRLRVVDGAPAFEVLTPLRLTDGRTVVVNRGSVPAADRGAVPDYAAAPAGPVTVEGRLRLDETDPQGRPPLVENGTRQVYVSDSRSVAAATGLTPVEGVVVLEAGQPGVLDPIPIAPVGGGAPFSNFSYALQWLTFGAVALVALVLFIRLELLQRSGKREKAGSLRDQLSGRDGFGDEPVPADRAADRADDSAPGTTRDAAAGSGPGSG</sequence>
<proteinExistence type="inferred from homology"/>
<protein>
    <recommendedName>
        <fullName evidence="6">SURF1-like protein</fullName>
    </recommendedName>
</protein>
<evidence type="ECO:0000256" key="6">
    <source>
        <dbReference type="RuleBase" id="RU363076"/>
    </source>
</evidence>
<evidence type="ECO:0000256" key="2">
    <source>
        <dbReference type="ARBA" id="ARBA00007165"/>
    </source>
</evidence>
<dbReference type="EMBL" id="JBBPIX010000005">
    <property type="protein sequence ID" value="MEK6464489.1"/>
    <property type="molecule type" value="Genomic_DNA"/>
</dbReference>
<evidence type="ECO:0000313" key="9">
    <source>
        <dbReference type="Proteomes" id="UP001367513"/>
    </source>
</evidence>
<keyword evidence="3 6" id="KW-0812">Transmembrane</keyword>
<name>A0ABU9AFF7_PSEA5</name>
<accession>A0ABU9AFF7</accession>
<feature type="region of interest" description="Disordered" evidence="7">
    <location>
        <begin position="249"/>
        <end position="297"/>
    </location>
</feature>
<feature type="transmembrane region" description="Helical" evidence="6">
    <location>
        <begin position="221"/>
        <end position="240"/>
    </location>
</feature>
<organism evidence="8 9">
    <name type="scientific">Pseudonocardia alni subsp. carboxydivorans</name>
    <dbReference type="NCBI Taxonomy" id="415010"/>
    <lineage>
        <taxon>Bacteria</taxon>
        <taxon>Bacillati</taxon>
        <taxon>Actinomycetota</taxon>
        <taxon>Actinomycetes</taxon>
        <taxon>Pseudonocardiales</taxon>
        <taxon>Pseudonocardiaceae</taxon>
        <taxon>Pseudonocardia</taxon>
    </lineage>
</organism>
<dbReference type="PANTHER" id="PTHR23427:SF2">
    <property type="entry name" value="SURFEIT LOCUS PROTEIN 1"/>
    <property type="match status" value="1"/>
</dbReference>
<keyword evidence="4 6" id="KW-1133">Transmembrane helix</keyword>
<evidence type="ECO:0000313" key="8">
    <source>
        <dbReference type="EMBL" id="MEK6464489.1"/>
    </source>
</evidence>
<dbReference type="PROSITE" id="PS51257">
    <property type="entry name" value="PROKAR_LIPOPROTEIN"/>
    <property type="match status" value="1"/>
</dbReference>
<comment type="caution">
    <text evidence="8">The sequence shown here is derived from an EMBL/GenBank/DDBJ whole genome shotgun (WGS) entry which is preliminary data.</text>
</comment>
<evidence type="ECO:0000256" key="3">
    <source>
        <dbReference type="ARBA" id="ARBA00022692"/>
    </source>
</evidence>